<reference evidence="1" key="1">
    <citation type="submission" date="2019-10" db="EMBL/GenBank/DDBJ databases">
        <authorList>
            <consortium name="DOE Joint Genome Institute"/>
            <person name="Kuo A."/>
            <person name="Miyauchi S."/>
            <person name="Kiss E."/>
            <person name="Drula E."/>
            <person name="Kohler A."/>
            <person name="Sanchez-Garcia M."/>
            <person name="Andreopoulos B."/>
            <person name="Barry K.W."/>
            <person name="Bonito G."/>
            <person name="Buee M."/>
            <person name="Carver A."/>
            <person name="Chen C."/>
            <person name="Cichocki N."/>
            <person name="Clum A."/>
            <person name="Culley D."/>
            <person name="Crous P.W."/>
            <person name="Fauchery L."/>
            <person name="Girlanda M."/>
            <person name="Hayes R."/>
            <person name="Keri Z."/>
            <person name="LaButti K."/>
            <person name="Lipzen A."/>
            <person name="Lombard V."/>
            <person name="Magnuson J."/>
            <person name="Maillard F."/>
            <person name="Morin E."/>
            <person name="Murat C."/>
            <person name="Nolan M."/>
            <person name="Ohm R."/>
            <person name="Pangilinan J."/>
            <person name="Pereira M."/>
            <person name="Perotto S."/>
            <person name="Peter M."/>
            <person name="Riley R."/>
            <person name="Sitrit Y."/>
            <person name="Stielow B."/>
            <person name="Szollosi G."/>
            <person name="Zifcakova L."/>
            <person name="Stursova M."/>
            <person name="Spatafora J.W."/>
            <person name="Tedersoo L."/>
            <person name="Vaario L.-M."/>
            <person name="Yamada A."/>
            <person name="Yan M."/>
            <person name="Wang P."/>
            <person name="Xu J."/>
            <person name="Bruns T."/>
            <person name="Baldrian P."/>
            <person name="Vilgalys R."/>
            <person name="Henrissat B."/>
            <person name="Grigoriev I.V."/>
            <person name="Hibbett D."/>
            <person name="Nagy L.G."/>
            <person name="Martin F.M."/>
        </authorList>
    </citation>
    <scope>NUCLEOTIDE SEQUENCE</scope>
    <source>
        <strain evidence="1">Prilba</strain>
    </source>
</reference>
<evidence type="ECO:0000313" key="2">
    <source>
        <dbReference type="Proteomes" id="UP000759537"/>
    </source>
</evidence>
<comment type="caution">
    <text evidence="1">The sequence shown here is derived from an EMBL/GenBank/DDBJ whole genome shotgun (WGS) entry which is preliminary data.</text>
</comment>
<proteinExistence type="predicted"/>
<evidence type="ECO:0000313" key="1">
    <source>
        <dbReference type="EMBL" id="KAF8476644.1"/>
    </source>
</evidence>
<dbReference type="AlphaFoldDB" id="A0A9P5MS94"/>
<protein>
    <submittedName>
        <fullName evidence="1">Uncharacterized protein</fullName>
    </submittedName>
</protein>
<accession>A0A9P5MS94</accession>
<organism evidence="1 2">
    <name type="scientific">Russula ochroleuca</name>
    <dbReference type="NCBI Taxonomy" id="152965"/>
    <lineage>
        <taxon>Eukaryota</taxon>
        <taxon>Fungi</taxon>
        <taxon>Dikarya</taxon>
        <taxon>Basidiomycota</taxon>
        <taxon>Agaricomycotina</taxon>
        <taxon>Agaricomycetes</taxon>
        <taxon>Russulales</taxon>
        <taxon>Russulaceae</taxon>
        <taxon>Russula</taxon>
    </lineage>
</organism>
<name>A0A9P5MS94_9AGAM</name>
<dbReference type="Proteomes" id="UP000759537">
    <property type="component" value="Unassembled WGS sequence"/>
</dbReference>
<dbReference type="EMBL" id="WHVB01000014">
    <property type="protein sequence ID" value="KAF8476644.1"/>
    <property type="molecule type" value="Genomic_DNA"/>
</dbReference>
<sequence length="272" mass="29779">MASIIRSAKSASSWTESELVAYGISVTEQSPEDFHGTPLPAIESISNLDPHLVSGTLSTQGLSDRTLLLLHHLDLASGRQARDESAVDDFAKEMLFFLGYQSRGLVLRCRQEIPLTVCGDTNRSAQTDVSLLQGSTTILLIVQEDKTIFNNSDPEPQVIAEAIAAFQSNNRARQDRHLHMLDKMTIPCIIMVGTLPTFYLVPVTEELSNAVSLGRYPFVLTMVTKCVVADDTVGGMHAPDIQQLALRHFTLFRTLAEAHWSAFIIPVVGASS</sequence>
<dbReference type="OrthoDB" id="3253976at2759"/>
<reference evidence="1" key="2">
    <citation type="journal article" date="2020" name="Nat. Commun.">
        <title>Large-scale genome sequencing of mycorrhizal fungi provides insights into the early evolution of symbiotic traits.</title>
        <authorList>
            <person name="Miyauchi S."/>
            <person name="Kiss E."/>
            <person name="Kuo A."/>
            <person name="Drula E."/>
            <person name="Kohler A."/>
            <person name="Sanchez-Garcia M."/>
            <person name="Morin E."/>
            <person name="Andreopoulos B."/>
            <person name="Barry K.W."/>
            <person name="Bonito G."/>
            <person name="Buee M."/>
            <person name="Carver A."/>
            <person name="Chen C."/>
            <person name="Cichocki N."/>
            <person name="Clum A."/>
            <person name="Culley D."/>
            <person name="Crous P.W."/>
            <person name="Fauchery L."/>
            <person name="Girlanda M."/>
            <person name="Hayes R.D."/>
            <person name="Keri Z."/>
            <person name="LaButti K."/>
            <person name="Lipzen A."/>
            <person name="Lombard V."/>
            <person name="Magnuson J."/>
            <person name="Maillard F."/>
            <person name="Murat C."/>
            <person name="Nolan M."/>
            <person name="Ohm R.A."/>
            <person name="Pangilinan J."/>
            <person name="Pereira M.F."/>
            <person name="Perotto S."/>
            <person name="Peter M."/>
            <person name="Pfister S."/>
            <person name="Riley R."/>
            <person name="Sitrit Y."/>
            <person name="Stielow J.B."/>
            <person name="Szollosi G."/>
            <person name="Zifcakova L."/>
            <person name="Stursova M."/>
            <person name="Spatafora J.W."/>
            <person name="Tedersoo L."/>
            <person name="Vaario L.M."/>
            <person name="Yamada A."/>
            <person name="Yan M."/>
            <person name="Wang P."/>
            <person name="Xu J."/>
            <person name="Bruns T."/>
            <person name="Baldrian P."/>
            <person name="Vilgalys R."/>
            <person name="Dunand C."/>
            <person name="Henrissat B."/>
            <person name="Grigoriev I.V."/>
            <person name="Hibbett D."/>
            <person name="Nagy L.G."/>
            <person name="Martin F.M."/>
        </authorList>
    </citation>
    <scope>NUCLEOTIDE SEQUENCE</scope>
    <source>
        <strain evidence="1">Prilba</strain>
    </source>
</reference>
<keyword evidence="2" id="KW-1185">Reference proteome</keyword>
<gene>
    <name evidence="1" type="ORF">DFH94DRAFT_795068</name>
</gene>